<gene>
    <name evidence="1" type="ORF">IWW36_004852</name>
</gene>
<protein>
    <submittedName>
        <fullName evidence="1">Uncharacterized protein</fullName>
    </submittedName>
</protein>
<accession>A0A9W8I2K3</accession>
<comment type="caution">
    <text evidence="1">The sequence shown here is derived from an EMBL/GenBank/DDBJ whole genome shotgun (WGS) entry which is preliminary data.</text>
</comment>
<feature type="non-terminal residue" evidence="1">
    <location>
        <position position="448"/>
    </location>
</feature>
<dbReference type="OrthoDB" id="5592654at2759"/>
<keyword evidence="2" id="KW-1185">Reference proteome</keyword>
<dbReference type="AlphaFoldDB" id="A0A9W8I2K3"/>
<name>A0A9W8I2K3_9FUNG</name>
<evidence type="ECO:0000313" key="1">
    <source>
        <dbReference type="EMBL" id="KAJ2845266.1"/>
    </source>
</evidence>
<dbReference type="Proteomes" id="UP001139887">
    <property type="component" value="Unassembled WGS sequence"/>
</dbReference>
<reference evidence="1" key="1">
    <citation type="submission" date="2022-07" db="EMBL/GenBank/DDBJ databases">
        <title>Phylogenomic reconstructions and comparative analyses of Kickxellomycotina fungi.</title>
        <authorList>
            <person name="Reynolds N.K."/>
            <person name="Stajich J.E."/>
            <person name="Barry K."/>
            <person name="Grigoriev I.V."/>
            <person name="Crous P."/>
            <person name="Smith M.E."/>
        </authorList>
    </citation>
    <scope>NUCLEOTIDE SEQUENCE</scope>
    <source>
        <strain evidence="1">NRRL 1566</strain>
    </source>
</reference>
<evidence type="ECO:0000313" key="2">
    <source>
        <dbReference type="Proteomes" id="UP001139887"/>
    </source>
</evidence>
<dbReference type="EMBL" id="JANBUW010000845">
    <property type="protein sequence ID" value="KAJ2845266.1"/>
    <property type="molecule type" value="Genomic_DNA"/>
</dbReference>
<organism evidence="1 2">
    <name type="scientific">Coemansia brasiliensis</name>
    <dbReference type="NCBI Taxonomy" id="2650707"/>
    <lineage>
        <taxon>Eukaryota</taxon>
        <taxon>Fungi</taxon>
        <taxon>Fungi incertae sedis</taxon>
        <taxon>Zoopagomycota</taxon>
        <taxon>Kickxellomycotina</taxon>
        <taxon>Kickxellomycetes</taxon>
        <taxon>Kickxellales</taxon>
        <taxon>Kickxellaceae</taxon>
        <taxon>Coemansia</taxon>
    </lineage>
</organism>
<proteinExistence type="predicted"/>
<sequence length="448" mass="50724">MSSTHAYFLVDASALADSAAVTRVVTRILTYLAFKYDTFTWNYELIDLNMRQRAATAFRKRRISERKQLTTIALAGFAKELCEFAHSKQQLHAAANSRRAVLDTLRERLMCLEADVEWGDPALMRSPTRTATAMRAWADPTRLNEPISVRSFLYIIGKTPETPEDVENFVSGPSLNNQSTLLERLIHMRDSIIGNGIWESYARKRVGVSWIQTLRSKQPTEQTAVDTMISAVFNCCFEALGGCVMSVPELDATALVPFSLLFEPAHRVRTYPSWNRKFAREISAAVEWLSGYLSASANVSKNRTRLWSLTIGNSQAGTAKLVECRHRERRWLTDGRIHRRYNFPEMVALAEEVQLAAKSNPSLLLSLIHLQSYPQHIWPLVVRYFDADPVVCHVHNLKCSQSFMLARQQLLENEAEYAAVVPLSSSDLVAVYTMDTAVFDRVVQILES</sequence>